<dbReference type="InterPro" id="IPR013328">
    <property type="entry name" value="6PGD_dom2"/>
</dbReference>
<dbReference type="Pfam" id="PF02317">
    <property type="entry name" value="Octopine_DH"/>
    <property type="match status" value="1"/>
</dbReference>
<dbReference type="RefSeq" id="WP_326504404.1">
    <property type="nucleotide sequence ID" value="NZ_JAWIIV010000001.1"/>
</dbReference>
<proteinExistence type="predicted"/>
<dbReference type="SUPFAM" id="SSF51735">
    <property type="entry name" value="NAD(P)-binding Rossmann-fold domains"/>
    <property type="match status" value="1"/>
</dbReference>
<evidence type="ECO:0000313" key="2">
    <source>
        <dbReference type="EMBL" id="MEC4717652.1"/>
    </source>
</evidence>
<accession>A0ABU6J207</accession>
<dbReference type="InterPro" id="IPR003421">
    <property type="entry name" value="Opine_DH"/>
</dbReference>
<dbReference type="InterPro" id="IPR051729">
    <property type="entry name" value="Opine/Lysopine_DH"/>
</dbReference>
<dbReference type="Gene3D" id="3.40.50.720">
    <property type="entry name" value="NAD(P)-binding Rossmann-like Domain"/>
    <property type="match status" value="1"/>
</dbReference>
<reference evidence="2 3" key="1">
    <citation type="submission" date="2023-10" db="EMBL/GenBank/DDBJ databases">
        <title>Noviherbaspirillum sp. CPCC 100848 genome assembly.</title>
        <authorList>
            <person name="Li X.Y."/>
            <person name="Fang X.M."/>
        </authorList>
    </citation>
    <scope>NUCLEOTIDE SEQUENCE [LARGE SCALE GENOMIC DNA]</scope>
    <source>
        <strain evidence="2 3">CPCC 100848</strain>
    </source>
</reference>
<protein>
    <submittedName>
        <fullName evidence="2">NAD/NADP octopine/nopaline dehydrogenase family protein</fullName>
    </submittedName>
</protein>
<dbReference type="Gene3D" id="1.10.1040.10">
    <property type="entry name" value="N-(1-d-carboxylethyl)-l-norvaline Dehydrogenase, domain 2"/>
    <property type="match status" value="1"/>
</dbReference>
<dbReference type="EMBL" id="JAWIIV010000001">
    <property type="protein sequence ID" value="MEC4717652.1"/>
    <property type="molecule type" value="Genomic_DNA"/>
</dbReference>
<dbReference type="SUPFAM" id="SSF48179">
    <property type="entry name" value="6-phosphogluconate dehydrogenase C-terminal domain-like"/>
    <property type="match status" value="1"/>
</dbReference>
<dbReference type="PANTHER" id="PTHR38015">
    <property type="entry name" value="BLR6086 PROTEIN"/>
    <property type="match status" value="1"/>
</dbReference>
<name>A0ABU6J207_9BURK</name>
<keyword evidence="3" id="KW-1185">Reference proteome</keyword>
<comment type="caution">
    <text evidence="2">The sequence shown here is derived from an EMBL/GenBank/DDBJ whole genome shotgun (WGS) entry which is preliminary data.</text>
</comment>
<gene>
    <name evidence="2" type="ORF">RY831_00655</name>
</gene>
<feature type="domain" description="Opine dehydrogenase" evidence="1">
    <location>
        <begin position="202"/>
        <end position="367"/>
    </location>
</feature>
<evidence type="ECO:0000259" key="1">
    <source>
        <dbReference type="Pfam" id="PF02317"/>
    </source>
</evidence>
<dbReference type="PANTHER" id="PTHR38015:SF1">
    <property type="entry name" value="OPINE DEHYDROGENASE DOMAIN-CONTAINING PROTEIN"/>
    <property type="match status" value="1"/>
</dbReference>
<evidence type="ECO:0000313" key="3">
    <source>
        <dbReference type="Proteomes" id="UP001352263"/>
    </source>
</evidence>
<dbReference type="InterPro" id="IPR036291">
    <property type="entry name" value="NAD(P)-bd_dom_sf"/>
</dbReference>
<dbReference type="InterPro" id="IPR008927">
    <property type="entry name" value="6-PGluconate_DH-like_C_sf"/>
</dbReference>
<sequence length="395" mass="43592">MSHASEAGPGPLNVVVCGGGRTGHLNAVLFKQLPGVRVSMLTQNEDVIARHRAQGNMLAAFLPNGEAPRARLDAISRHAGELMQDADMVIITVPAQARPQLLETIAAALPADKPVHVGAIPGFCGFDWLAEKALAGRPNAVIWGMKDVPHTAFDLQPGDSVRMGGAKSRLYVATHAREDAASRRLLLDRLRRLYAAPVELLDNYLEITLTPGNPIMHPSVVYGLIGPYGQWHGRKLPARLCWWTDCPELGAYFLERCDEESRQLCRTLEERLGIDLSSVKPLRQEIIDAYEDQIRDPATMLSVLRTNRAYEDIEAPLIPAPDGEGYLIDKRSRAFHEDVAYGLALLVGMARRLKLAAPHLEEIFEWHVSHMGGMRASALDYLPAGWPERLLPEPI</sequence>
<dbReference type="Proteomes" id="UP001352263">
    <property type="component" value="Unassembled WGS sequence"/>
</dbReference>
<organism evidence="2 3">
    <name type="scientific">Noviherbaspirillum album</name>
    <dbReference type="NCBI Taxonomy" id="3080276"/>
    <lineage>
        <taxon>Bacteria</taxon>
        <taxon>Pseudomonadati</taxon>
        <taxon>Pseudomonadota</taxon>
        <taxon>Betaproteobacteria</taxon>
        <taxon>Burkholderiales</taxon>
        <taxon>Oxalobacteraceae</taxon>
        <taxon>Noviherbaspirillum</taxon>
    </lineage>
</organism>